<dbReference type="EMBL" id="CP036274">
    <property type="protein sequence ID" value="QDU30545.1"/>
    <property type="molecule type" value="Genomic_DNA"/>
</dbReference>
<feature type="region of interest" description="Disordered" evidence="5">
    <location>
        <begin position="700"/>
        <end position="729"/>
    </location>
</feature>
<evidence type="ECO:0000256" key="4">
    <source>
        <dbReference type="PROSITE-ProRule" id="PRU00433"/>
    </source>
</evidence>
<dbReference type="Pfam" id="PF23500">
    <property type="entry name" value="DUF7133"/>
    <property type="match status" value="1"/>
</dbReference>
<dbReference type="InterPro" id="IPR036909">
    <property type="entry name" value="Cyt_c-like_dom_sf"/>
</dbReference>
<dbReference type="SUPFAM" id="SSF48371">
    <property type="entry name" value="ARM repeat"/>
    <property type="match status" value="1"/>
</dbReference>
<dbReference type="Gene3D" id="2.120.10.30">
    <property type="entry name" value="TolB, C-terminal domain"/>
    <property type="match status" value="1"/>
</dbReference>
<dbReference type="Gene3D" id="1.10.760.10">
    <property type="entry name" value="Cytochrome c-like domain"/>
    <property type="match status" value="1"/>
</dbReference>
<dbReference type="GO" id="GO:0009055">
    <property type="term" value="F:electron transfer activity"/>
    <property type="evidence" value="ECO:0007669"/>
    <property type="project" value="InterPro"/>
</dbReference>
<dbReference type="GO" id="GO:0020037">
    <property type="term" value="F:heme binding"/>
    <property type="evidence" value="ECO:0007669"/>
    <property type="project" value="InterPro"/>
</dbReference>
<dbReference type="SUPFAM" id="SSF50952">
    <property type="entry name" value="Soluble quinoprotein glucose dehydrogenase"/>
    <property type="match status" value="1"/>
</dbReference>
<dbReference type="InterPro" id="IPR011042">
    <property type="entry name" value="6-blade_b-propeller_TolB-like"/>
</dbReference>
<proteinExistence type="predicted"/>
<dbReference type="GO" id="GO:0046872">
    <property type="term" value="F:metal ion binding"/>
    <property type="evidence" value="ECO:0007669"/>
    <property type="project" value="UniProtKB-KW"/>
</dbReference>
<dbReference type="InterPro" id="IPR013428">
    <property type="entry name" value="Membrane-bound_put_N"/>
</dbReference>
<dbReference type="SUPFAM" id="SSF46626">
    <property type="entry name" value="Cytochrome c"/>
    <property type="match status" value="1"/>
</dbReference>
<dbReference type="PANTHER" id="PTHR33546:SF1">
    <property type="entry name" value="LARGE, MULTIFUNCTIONAL SECRETED PROTEIN"/>
    <property type="match status" value="1"/>
</dbReference>
<keyword evidence="2 4" id="KW-0479">Metal-binding</keyword>
<evidence type="ECO:0000256" key="1">
    <source>
        <dbReference type="ARBA" id="ARBA00022617"/>
    </source>
</evidence>
<dbReference type="OrthoDB" id="232040at2"/>
<dbReference type="PANTHER" id="PTHR33546">
    <property type="entry name" value="LARGE, MULTIFUNCTIONAL SECRETED PROTEIN-RELATED"/>
    <property type="match status" value="1"/>
</dbReference>
<evidence type="ECO:0000313" key="7">
    <source>
        <dbReference type="EMBL" id="QDU30545.1"/>
    </source>
</evidence>
<keyword evidence="8" id="KW-1185">Reference proteome</keyword>
<dbReference type="RefSeq" id="WP_145096198.1">
    <property type="nucleotide sequence ID" value="NZ_CP036274.1"/>
</dbReference>
<dbReference type="InterPro" id="IPR013427">
    <property type="entry name" value="Haem-bd_dom_put"/>
</dbReference>
<reference evidence="7 8" key="1">
    <citation type="submission" date="2019-02" db="EMBL/GenBank/DDBJ databases">
        <title>Deep-cultivation of Planctomycetes and their phenomic and genomic characterization uncovers novel biology.</title>
        <authorList>
            <person name="Wiegand S."/>
            <person name="Jogler M."/>
            <person name="Boedeker C."/>
            <person name="Pinto D."/>
            <person name="Vollmers J."/>
            <person name="Rivas-Marin E."/>
            <person name="Kohn T."/>
            <person name="Peeters S.H."/>
            <person name="Heuer A."/>
            <person name="Rast P."/>
            <person name="Oberbeckmann S."/>
            <person name="Bunk B."/>
            <person name="Jeske O."/>
            <person name="Meyerdierks A."/>
            <person name="Storesund J.E."/>
            <person name="Kallscheuer N."/>
            <person name="Luecker S."/>
            <person name="Lage O.M."/>
            <person name="Pohl T."/>
            <person name="Merkel B.J."/>
            <person name="Hornburger P."/>
            <person name="Mueller R.-W."/>
            <person name="Bruemmer F."/>
            <person name="Labrenz M."/>
            <person name="Spormann A.M."/>
            <person name="Op den Camp H."/>
            <person name="Overmann J."/>
            <person name="Amann R."/>
            <person name="Jetten M.S.M."/>
            <person name="Mascher T."/>
            <person name="Medema M.H."/>
            <person name="Devos D.P."/>
            <person name="Kaster A.-K."/>
            <person name="Ovreas L."/>
            <person name="Rohde M."/>
            <person name="Galperin M.Y."/>
            <person name="Jogler C."/>
        </authorList>
    </citation>
    <scope>NUCLEOTIDE SEQUENCE [LARGE SCALE GENOMIC DNA]</scope>
    <source>
        <strain evidence="7 8">ETA_A8</strain>
    </source>
</reference>
<dbReference type="InterPro" id="IPR016024">
    <property type="entry name" value="ARM-type_fold"/>
</dbReference>
<dbReference type="Proteomes" id="UP000315017">
    <property type="component" value="Chromosome"/>
</dbReference>
<feature type="domain" description="Cytochrome c" evidence="6">
    <location>
        <begin position="725"/>
        <end position="863"/>
    </location>
</feature>
<evidence type="ECO:0000313" key="8">
    <source>
        <dbReference type="Proteomes" id="UP000315017"/>
    </source>
</evidence>
<evidence type="ECO:0000259" key="6">
    <source>
        <dbReference type="PROSITE" id="PS51007"/>
    </source>
</evidence>
<evidence type="ECO:0000256" key="3">
    <source>
        <dbReference type="ARBA" id="ARBA00023004"/>
    </source>
</evidence>
<dbReference type="AlphaFoldDB" id="A0A517YJZ8"/>
<dbReference type="KEGG" id="aagg:ETAA8_56900"/>
<sequence>MNPLCLLVALSTFAAEPDFSKAPLPKVVDDRLEISLFAIDPQVTTPTGIAVDEQGIVYVIENNTHFRPKEYNRPELDRILRMQDTNGDGRADKVDEFYTGLRNTMSLVFETDGSLLVATRNEVFRLQDKDKDGKAETRTDLIKLETAGNYPHNGLAGFALDFVGNIYFGFGENLGADYKVIGTDGTTLTGGGEGGNIYSCDAGGKKLRLVATGFWNPFHVTFDAFGRLFTVDNDPDSRPPCRLLHVVEGGDYGFRFRNGRKGVSPFTAWNGELPATLPMVAGTGEAPCAVMAYESDNLPAEYRGELLVTSWGDHRLERYTLKPRGASFSAEMKPVVTGDQNFRPVGLAMAPDGSLYMSDWVDKSYPIHGKGRIWHLRAKKPAIREPLSDEPAIALAHPHRPWREAAARKLASDQATKLSEEAEDERVRSLAYERLCSLKNQDATLAAHRAHEPGIRSMDIAHDPWLQLAAYQAERAGDKCELNSLAADSSSPLAIWQAAELQRVDAPSTRHLIADLLSSDYADLRFLGIRWAMESKLTEHVPAIEKLLERETLNRRNFEAALVALDRLSGRNHENTGEYFAAKLVISPQRSAATRLMALRMVSPNHADLKLPLLIELTKHADKALQFEAVRTLRLRGGEESVARLREIVADDKPEEKLRCEALLGLSAELEQDRAKFQRLANQKDHPNLQSEALRMLREQNPKSLPSSPEPKNQAAWNERATGNGNPEIGERIFFHPKVASCYKCHEYRGRGGRVGPDLSTVAKSMTRERLLQSIVDPSREIAPQFTPWVIQATDGTSKTGVYVGEEVDGHVRYADNTGTIFKLHPRDVEYRKASDKSIMPEGLPGQLTPQELRDLLAFLLQP</sequence>
<gene>
    <name evidence="7" type="ORF">ETAA8_56900</name>
</gene>
<dbReference type="InterPro" id="IPR055557">
    <property type="entry name" value="DUF7133"/>
</dbReference>
<dbReference type="InterPro" id="IPR009056">
    <property type="entry name" value="Cyt_c-like_dom"/>
</dbReference>
<organism evidence="7 8">
    <name type="scientific">Anatilimnocola aggregata</name>
    <dbReference type="NCBI Taxonomy" id="2528021"/>
    <lineage>
        <taxon>Bacteria</taxon>
        <taxon>Pseudomonadati</taxon>
        <taxon>Planctomycetota</taxon>
        <taxon>Planctomycetia</taxon>
        <taxon>Pirellulales</taxon>
        <taxon>Pirellulaceae</taxon>
        <taxon>Anatilimnocola</taxon>
    </lineage>
</organism>
<accession>A0A517YJZ8</accession>
<feature type="compositionally biased region" description="Polar residues" evidence="5">
    <location>
        <begin position="702"/>
        <end position="711"/>
    </location>
</feature>
<dbReference type="NCBIfam" id="TIGR02604">
    <property type="entry name" value="Piru_Ver_Nterm"/>
    <property type="match status" value="1"/>
</dbReference>
<keyword evidence="1 4" id="KW-0349">Heme</keyword>
<dbReference type="InterPro" id="IPR011041">
    <property type="entry name" value="Quinoprot_gluc/sorb_DH_b-prop"/>
</dbReference>
<evidence type="ECO:0000256" key="5">
    <source>
        <dbReference type="SAM" id="MobiDB-lite"/>
    </source>
</evidence>
<protein>
    <recommendedName>
        <fullName evidence="6">Cytochrome c domain-containing protein</fullName>
    </recommendedName>
</protein>
<keyword evidence="3 4" id="KW-0408">Iron</keyword>
<dbReference type="PROSITE" id="PS51007">
    <property type="entry name" value="CYTC"/>
    <property type="match status" value="1"/>
</dbReference>
<name>A0A517YJZ8_9BACT</name>
<evidence type="ECO:0000256" key="2">
    <source>
        <dbReference type="ARBA" id="ARBA00022723"/>
    </source>
</evidence>
<dbReference type="NCBIfam" id="TIGR02603">
    <property type="entry name" value="CxxCH_TIGR02603"/>
    <property type="match status" value="1"/>
</dbReference>